<reference evidence="1" key="1">
    <citation type="submission" date="2020-10" db="EMBL/GenBank/DDBJ databases">
        <title>Genome Sequence of ESBL Producing Zambian Clinical Strains.</title>
        <authorList>
            <person name="Shawa M."/>
            <person name="Furuta Y."/>
            <person name="Simbotwe M."/>
            <person name="Mulenga E."/>
            <person name="Mubanga M."/>
            <person name="Mulenga G."/>
            <person name="Kaile C."/>
            <person name="Zorigt T."/>
            <person name="Hang'ombe B."/>
            <person name="Higashi H."/>
        </authorList>
    </citation>
    <scope>NUCLEOTIDE SEQUENCE</scope>
    <source>
        <strain evidence="1">Zam_UTH_09</strain>
    </source>
</reference>
<sequence>MKGKAREMAAAQKVADWQIAAILNIGQRAKHPLFVTNVDDTRPDDIAAWTYRAPVEDQARLGFAIAHALDDSAPAVDGLSRDLQGKVDVIVQALAGAKNR</sequence>
<gene>
    <name evidence="1" type="ORF">KPZU09_71380</name>
</gene>
<organism evidence="1 2">
    <name type="scientific">Klebsiella pneumoniae</name>
    <dbReference type="NCBI Taxonomy" id="573"/>
    <lineage>
        <taxon>Bacteria</taxon>
        <taxon>Pseudomonadati</taxon>
        <taxon>Pseudomonadota</taxon>
        <taxon>Gammaproteobacteria</taxon>
        <taxon>Enterobacterales</taxon>
        <taxon>Enterobacteriaceae</taxon>
        <taxon>Klebsiella/Raoultella group</taxon>
        <taxon>Klebsiella</taxon>
        <taxon>Klebsiella pneumoniae complex</taxon>
    </lineage>
</organism>
<evidence type="ECO:0000313" key="2">
    <source>
        <dbReference type="Proteomes" id="UP000655094"/>
    </source>
</evidence>
<dbReference type="Proteomes" id="UP000655094">
    <property type="component" value="Unassembled WGS sequence"/>
</dbReference>
<protein>
    <recommendedName>
        <fullName evidence="3">NADH-ubiquinone oxidoreductase subunit G</fullName>
    </recommendedName>
</protein>
<evidence type="ECO:0008006" key="3">
    <source>
        <dbReference type="Google" id="ProtNLM"/>
    </source>
</evidence>
<accession>A0A919M373</accession>
<comment type="caution">
    <text evidence="1">The sequence shown here is derived from an EMBL/GenBank/DDBJ whole genome shotgun (WGS) entry which is preliminary data.</text>
</comment>
<proteinExistence type="predicted"/>
<dbReference type="AlphaFoldDB" id="A0A919M373"/>
<evidence type="ECO:0000313" key="1">
    <source>
        <dbReference type="EMBL" id="GHK57402.1"/>
    </source>
</evidence>
<name>A0A919M373_KLEPN</name>
<dbReference type="EMBL" id="BNFF01000002">
    <property type="protein sequence ID" value="GHK57402.1"/>
    <property type="molecule type" value="Genomic_DNA"/>
</dbReference>